<dbReference type="SUPFAM" id="SSF54001">
    <property type="entry name" value="Cysteine proteinases"/>
    <property type="match status" value="1"/>
</dbReference>
<accession>A0ABS9QK02</accession>
<dbReference type="RefSeq" id="WP_239369204.1">
    <property type="nucleotide sequence ID" value="NZ_JAKREW010000028.1"/>
</dbReference>
<comment type="caution">
    <text evidence="1">The sequence shown here is derived from an EMBL/GenBank/DDBJ whole genome shotgun (WGS) entry which is preliminary data.</text>
</comment>
<name>A0ABS9QK02_9HYPH</name>
<gene>
    <name evidence="1" type="ORF">L4923_22185</name>
</gene>
<keyword evidence="2" id="KW-1185">Reference proteome</keyword>
<reference evidence="1 2" key="1">
    <citation type="submission" date="2022-02" db="EMBL/GenBank/DDBJ databases">
        <title>Draft genome sequence of Mezorhizobium retamae strain IRAMC:0171 isolated from Retama raetam nodules.</title>
        <authorList>
            <person name="Bengaied R."/>
            <person name="Sbissi I."/>
            <person name="Huber K."/>
            <person name="Ghodbane F."/>
            <person name="Nouioui I."/>
            <person name="Tarhouni M."/>
            <person name="Gtari M."/>
        </authorList>
    </citation>
    <scope>NUCLEOTIDE SEQUENCE [LARGE SCALE GENOMIC DNA]</scope>
    <source>
        <strain evidence="1 2">IRAMC:0171</strain>
    </source>
</reference>
<proteinExistence type="predicted"/>
<sequence>MKPVQTVEFLGGISLSKPEFAIASSVYRAGINSAYSLALHDVAEEKPELDLIQTAAIIPGVFGSMAISMKNFPAATRWASVYRSVRNCDKVCDQTSPGYAYIVKAVKDKSFTDKLAFVNSGINQLIAYRKDEATYGKLDYWATPEETLARRSGDCEDFAILKMAALVEAGVPATSMSLVVLQDKKRDVFHAVLSVSTSSGTFILDSLGNKVVMDTALPNYVPLYSFSTERAWVHGTKTGESRVASLKGGLSDIAPGEGPEN</sequence>
<protein>
    <submittedName>
        <fullName evidence="1">Transglutaminase-like cysteine peptidase</fullName>
    </submittedName>
</protein>
<dbReference type="PANTHER" id="PTHR39327:SF1">
    <property type="entry name" value="BLR5470 PROTEIN"/>
    <property type="match status" value="1"/>
</dbReference>
<organism evidence="1 2">
    <name type="scientific">Mesorhizobium retamae</name>
    <dbReference type="NCBI Taxonomy" id="2912854"/>
    <lineage>
        <taxon>Bacteria</taxon>
        <taxon>Pseudomonadati</taxon>
        <taxon>Pseudomonadota</taxon>
        <taxon>Alphaproteobacteria</taxon>
        <taxon>Hyphomicrobiales</taxon>
        <taxon>Phyllobacteriaceae</taxon>
        <taxon>Mesorhizobium</taxon>
    </lineage>
</organism>
<dbReference type="EMBL" id="JAKREW010000028">
    <property type="protein sequence ID" value="MCG7507751.1"/>
    <property type="molecule type" value="Genomic_DNA"/>
</dbReference>
<evidence type="ECO:0000313" key="2">
    <source>
        <dbReference type="Proteomes" id="UP001201701"/>
    </source>
</evidence>
<dbReference type="Pfam" id="PF06035">
    <property type="entry name" value="Peptidase_C93"/>
    <property type="match status" value="1"/>
</dbReference>
<dbReference type="PANTHER" id="PTHR39327">
    <property type="match status" value="1"/>
</dbReference>
<dbReference type="InterPro" id="IPR010319">
    <property type="entry name" value="Transglutaminase-like_Cys_pept"/>
</dbReference>
<evidence type="ECO:0000313" key="1">
    <source>
        <dbReference type="EMBL" id="MCG7507751.1"/>
    </source>
</evidence>
<dbReference type="Gene3D" id="3.10.620.30">
    <property type="match status" value="1"/>
</dbReference>
<dbReference type="InterPro" id="IPR038765">
    <property type="entry name" value="Papain-like_cys_pep_sf"/>
</dbReference>
<dbReference type="Proteomes" id="UP001201701">
    <property type="component" value="Unassembled WGS sequence"/>
</dbReference>